<protein>
    <submittedName>
        <fullName evidence="4">CSON013983 protein</fullName>
    </submittedName>
</protein>
<feature type="chain" id="PRO_5016302342" evidence="2">
    <location>
        <begin position="20"/>
        <end position="267"/>
    </location>
</feature>
<keyword evidence="2" id="KW-0732">Signal</keyword>
<dbReference type="VEuPathDB" id="VectorBase:CSON013983"/>
<organism evidence="4">
    <name type="scientific">Culicoides sonorensis</name>
    <name type="common">Biting midge</name>
    <dbReference type="NCBI Taxonomy" id="179676"/>
    <lineage>
        <taxon>Eukaryota</taxon>
        <taxon>Metazoa</taxon>
        <taxon>Ecdysozoa</taxon>
        <taxon>Arthropoda</taxon>
        <taxon>Hexapoda</taxon>
        <taxon>Insecta</taxon>
        <taxon>Pterygota</taxon>
        <taxon>Neoptera</taxon>
        <taxon>Endopterygota</taxon>
        <taxon>Diptera</taxon>
        <taxon>Nematocera</taxon>
        <taxon>Chironomoidea</taxon>
        <taxon>Ceratopogonidae</taxon>
        <taxon>Ceratopogoninae</taxon>
        <taxon>Culicoides</taxon>
        <taxon>Monoculicoides</taxon>
    </lineage>
</organism>
<feature type="region of interest" description="Disordered" evidence="1">
    <location>
        <begin position="152"/>
        <end position="176"/>
    </location>
</feature>
<dbReference type="PANTHER" id="PTHR46560">
    <property type="entry name" value="CYPHER, ISOFORM B"/>
    <property type="match status" value="1"/>
</dbReference>
<dbReference type="PANTHER" id="PTHR46560:SF7">
    <property type="entry name" value="RE59626P"/>
    <property type="match status" value="1"/>
</dbReference>
<dbReference type="Pfam" id="PF25057">
    <property type="entry name" value="CUT_N"/>
    <property type="match status" value="1"/>
</dbReference>
<dbReference type="Gene3D" id="2.60.40.3210">
    <property type="entry name" value="Zona pellucida, ZP-N domain"/>
    <property type="match status" value="1"/>
</dbReference>
<name>A0A336M9J0_CULSO</name>
<reference evidence="4" key="1">
    <citation type="submission" date="2018-07" db="EMBL/GenBank/DDBJ databases">
        <authorList>
            <person name="Quirk P.G."/>
            <person name="Krulwich T.A."/>
        </authorList>
    </citation>
    <scope>NUCLEOTIDE SEQUENCE</scope>
</reference>
<feature type="signal peptide" evidence="2">
    <location>
        <begin position="1"/>
        <end position="19"/>
    </location>
</feature>
<feature type="domain" description="ZP" evidence="3">
    <location>
        <begin position="50"/>
        <end position="267"/>
    </location>
</feature>
<dbReference type="EMBL" id="UFQT01000746">
    <property type="protein sequence ID" value="SSX26905.1"/>
    <property type="molecule type" value="Genomic_DNA"/>
</dbReference>
<dbReference type="InterPro" id="IPR056953">
    <property type="entry name" value="CUT_N"/>
</dbReference>
<dbReference type="InterPro" id="IPR001507">
    <property type="entry name" value="ZP_dom"/>
</dbReference>
<evidence type="ECO:0000256" key="2">
    <source>
        <dbReference type="SAM" id="SignalP"/>
    </source>
</evidence>
<dbReference type="AlphaFoldDB" id="A0A336M9J0"/>
<dbReference type="PROSITE" id="PS51034">
    <property type="entry name" value="ZP_2"/>
    <property type="match status" value="1"/>
</dbReference>
<evidence type="ECO:0000259" key="3">
    <source>
        <dbReference type="PROSITE" id="PS51034"/>
    </source>
</evidence>
<evidence type="ECO:0000313" key="4">
    <source>
        <dbReference type="EMBL" id="SSX26905.1"/>
    </source>
</evidence>
<sequence>MWKSIIIFSILMSTVIVDAKKVRQEIFEQDLGDAFKIAPSTEGLAKVHLKCGADSMHITLETEEDFHGVLYTRGSFYKQSEPCFVKPKGVKGERTLRMKFPLTQCQTVQSGDLYSNVIVVQHDPELITPGDSAFTVECDFRKPRSFNVEASMNARESKKATGSRISLANPDPSASETEEYIIRAKRSTASSDQEHVLKPKSLELPSPAATTLSTPTQLQPSSYYDDYMHKLHMKYYQRYNPDFYYNPYVYHKMNPNFYYLDYSNMIL</sequence>
<accession>A0A336M9J0</accession>
<evidence type="ECO:0000256" key="1">
    <source>
        <dbReference type="SAM" id="MobiDB-lite"/>
    </source>
</evidence>
<proteinExistence type="predicted"/>
<gene>
    <name evidence="4" type="primary">CSON013983</name>
</gene>